<evidence type="ECO:0000256" key="12">
    <source>
        <dbReference type="ARBA" id="ARBA00023125"/>
    </source>
</evidence>
<comment type="subcellular location">
    <subcellularLocation>
        <location evidence="1">Cytoplasm</location>
    </subcellularLocation>
</comment>
<evidence type="ECO:0000256" key="2">
    <source>
        <dbReference type="ARBA" id="ARBA00022490"/>
    </source>
</evidence>
<evidence type="ECO:0000256" key="17">
    <source>
        <dbReference type="ARBA" id="ARBA00042156"/>
    </source>
</evidence>
<evidence type="ECO:0000313" key="20">
    <source>
        <dbReference type="Proteomes" id="UP000290482"/>
    </source>
</evidence>
<evidence type="ECO:0000256" key="13">
    <source>
        <dbReference type="ARBA" id="ARBA00023204"/>
    </source>
</evidence>
<dbReference type="RefSeq" id="WP_022935747.1">
    <property type="nucleotide sequence ID" value="NZ_LR214940.1"/>
</dbReference>
<evidence type="ECO:0000256" key="16">
    <source>
        <dbReference type="ARBA" id="ARBA00039316"/>
    </source>
</evidence>
<dbReference type="NCBIfam" id="TIGR00630">
    <property type="entry name" value="uvra"/>
    <property type="match status" value="1"/>
</dbReference>
<dbReference type="AlphaFoldDB" id="A0A448ZXK1"/>
<dbReference type="EMBL" id="LR214940">
    <property type="protein sequence ID" value="VEU55972.1"/>
    <property type="molecule type" value="Genomic_DNA"/>
</dbReference>
<keyword evidence="14" id="KW-0742">SOS response</keyword>
<dbReference type="InterPro" id="IPR041552">
    <property type="entry name" value="UvrA_DNA-bd"/>
</dbReference>
<keyword evidence="6" id="KW-0227">DNA damage</keyword>
<keyword evidence="7" id="KW-0228">DNA excision</keyword>
<evidence type="ECO:0000256" key="7">
    <source>
        <dbReference type="ARBA" id="ARBA00022769"/>
    </source>
</evidence>
<dbReference type="Gene3D" id="1.20.1580.10">
    <property type="entry name" value="ABC transporter ATPase like domain"/>
    <property type="match status" value="2"/>
</dbReference>
<sequence>MEDKIVIKNARENNLKSVSLEIPRNKFVVFSGLSGSGKSSLAFSTIYEEGKRRYVDSLSNYARQFLGGTKKPNVESIDGLSPAISIEQKTIHNNPRSIVGTITEIYDYLRLLYAHIGIPYCPNHKCPISAQKLKNIIDAVFQYPEGQKMYILSPVVINQKGSHQILLSKIKRDGFLRVKINGEIFLLDKDITLDKNKKWTIEIVIDRLSLAKDSLSRISEAIEIALNYSNGFVSIEPFDGQTKMFSIQHSCSFGDFDMPKIEPKLFSFNSPSGMCENCKGLGVLQKVDFDLLAPDKTLSIKEGGIKYFKNLVNSQNLEWQEFKVLLDYYNIPLDKPLEDLDDEQIEIIKHGSYEEIQYSRKTASSGSVLESNRQIEGIVDKIERKYHETTSEEMRKWYKSYMTDKPCLVCNQERLNKYALAVRIDKYNIYELCNLAIDELYEFITKLNLSDYDKEVSSLIIDELEHRLKFLINVGLQYLTLNRKAETLSGGESQRIRLATQIGSNLVGVLYVLDEPSIGLHQKDNQLLLNSLKQMVEIGNSLIVVEHDEDTIRQADYIVDIGPLAGEQGGKIVAAGSLSDICNCKESLTGKYLSGELKIEVPKTRRSGNGKVLKLFNATTNNLKNIDVSFPLGKFIAITGVSGSGKSTLINEELISNLNNYLKSPSYDYRKEKKLAGHFNIDAVINVDQSPIGRTPRSNPATYTSLFDDIREIFANVEEAKEKGFTKSRFSFNVPGGRCDKCCGDGTIKIEMHFLPDVYVECDHCDGKRYNAETLEIKYHGKTINDVLNMSVDEAYSFFITKPKLRDKLELLVSVGLGYIKLGQSSITLSGGEAQRVKLATYLQRKPTGKSLYILDEPTTGLHTHDVKNLLTILNKIVDNGDTLIVIEHNLDVIKCADHIIDLGPDGGKAGGRIIASGTPEQVATNEISYTAKYLKEILKK</sequence>
<dbReference type="Pfam" id="PF17755">
    <property type="entry name" value="UvrA_DNA-bind"/>
    <property type="match status" value="1"/>
</dbReference>
<accession>A0A448ZXK1</accession>
<evidence type="ECO:0000256" key="15">
    <source>
        <dbReference type="ARBA" id="ARBA00038000"/>
    </source>
</evidence>
<dbReference type="Gene3D" id="3.30.1490.20">
    <property type="entry name" value="ATP-grasp fold, A domain"/>
    <property type="match status" value="1"/>
</dbReference>
<evidence type="ECO:0000256" key="5">
    <source>
        <dbReference type="ARBA" id="ARBA00022741"/>
    </source>
</evidence>
<evidence type="ECO:0000259" key="18">
    <source>
        <dbReference type="PROSITE" id="PS50893"/>
    </source>
</evidence>
<feature type="domain" description="ABC transporter" evidence="18">
    <location>
        <begin position="599"/>
        <end position="936"/>
    </location>
</feature>
<evidence type="ECO:0000256" key="9">
    <source>
        <dbReference type="ARBA" id="ARBA00022833"/>
    </source>
</evidence>
<dbReference type="GO" id="GO:0005524">
    <property type="term" value="F:ATP binding"/>
    <property type="evidence" value="ECO:0007669"/>
    <property type="project" value="UniProtKB-KW"/>
</dbReference>
<dbReference type="Proteomes" id="UP000290482">
    <property type="component" value="Chromosome"/>
</dbReference>
<keyword evidence="4" id="KW-0677">Repeat</keyword>
<dbReference type="GO" id="GO:0008270">
    <property type="term" value="F:zinc ion binding"/>
    <property type="evidence" value="ECO:0007669"/>
    <property type="project" value="UniProtKB-KW"/>
</dbReference>
<keyword evidence="13" id="KW-0234">DNA repair</keyword>
<evidence type="ECO:0000256" key="14">
    <source>
        <dbReference type="ARBA" id="ARBA00023236"/>
    </source>
</evidence>
<keyword evidence="20" id="KW-1185">Reference proteome</keyword>
<evidence type="ECO:0000256" key="3">
    <source>
        <dbReference type="ARBA" id="ARBA00022723"/>
    </source>
</evidence>
<keyword evidence="11" id="KW-0267">Excision nuclease</keyword>
<evidence type="ECO:0000256" key="4">
    <source>
        <dbReference type="ARBA" id="ARBA00022737"/>
    </source>
</evidence>
<keyword evidence="8" id="KW-0863">Zinc-finger</keyword>
<evidence type="ECO:0000256" key="10">
    <source>
        <dbReference type="ARBA" id="ARBA00022840"/>
    </source>
</evidence>
<evidence type="ECO:0000256" key="11">
    <source>
        <dbReference type="ARBA" id="ARBA00022881"/>
    </source>
</evidence>
<dbReference type="InterPro" id="IPR013815">
    <property type="entry name" value="ATP_grasp_subdomain_1"/>
</dbReference>
<evidence type="ECO:0000256" key="6">
    <source>
        <dbReference type="ARBA" id="ARBA00022763"/>
    </source>
</evidence>
<dbReference type="OrthoDB" id="9809851at2"/>
<dbReference type="InterPro" id="IPR017871">
    <property type="entry name" value="ABC_transporter-like_CS"/>
</dbReference>
<dbReference type="PROSITE" id="PS00211">
    <property type="entry name" value="ABC_TRANSPORTER_1"/>
    <property type="match status" value="2"/>
</dbReference>
<dbReference type="InterPro" id="IPR027417">
    <property type="entry name" value="P-loop_NTPase"/>
</dbReference>
<name>A0A448ZXK1_METOS</name>
<evidence type="ECO:0000256" key="1">
    <source>
        <dbReference type="ARBA" id="ARBA00004496"/>
    </source>
</evidence>
<organism evidence="19 20">
    <name type="scientific">Metamycoplasma orale</name>
    <name type="common">Mycoplasma orale</name>
    <dbReference type="NCBI Taxonomy" id="2121"/>
    <lineage>
        <taxon>Bacteria</taxon>
        <taxon>Bacillati</taxon>
        <taxon>Mycoplasmatota</taxon>
        <taxon>Mycoplasmoidales</taxon>
        <taxon>Metamycoplasmataceae</taxon>
        <taxon>Metamycoplasma</taxon>
    </lineage>
</organism>
<evidence type="ECO:0000313" key="19">
    <source>
        <dbReference type="EMBL" id="VEU55972.1"/>
    </source>
</evidence>
<dbReference type="PANTHER" id="PTHR43152">
    <property type="entry name" value="UVRABC SYSTEM PROTEIN A"/>
    <property type="match status" value="1"/>
</dbReference>
<dbReference type="SUPFAM" id="SSF52540">
    <property type="entry name" value="P-loop containing nucleoside triphosphate hydrolases"/>
    <property type="match status" value="2"/>
</dbReference>
<reference evidence="19 20" key="1">
    <citation type="submission" date="2019-01" db="EMBL/GenBank/DDBJ databases">
        <authorList>
            <consortium name="Pathogen Informatics"/>
        </authorList>
    </citation>
    <scope>NUCLEOTIDE SEQUENCE [LARGE SCALE GENOMIC DNA]</scope>
    <source>
        <strain evidence="19 20">NCTC10112</strain>
    </source>
</reference>
<dbReference type="Pfam" id="PF17760">
    <property type="entry name" value="UvrA_inter"/>
    <property type="match status" value="1"/>
</dbReference>
<dbReference type="GO" id="GO:0016887">
    <property type="term" value="F:ATP hydrolysis activity"/>
    <property type="evidence" value="ECO:0007669"/>
    <property type="project" value="InterPro"/>
</dbReference>
<evidence type="ECO:0000256" key="8">
    <source>
        <dbReference type="ARBA" id="ARBA00022771"/>
    </source>
</evidence>
<dbReference type="GO" id="GO:0009432">
    <property type="term" value="P:SOS response"/>
    <property type="evidence" value="ECO:0007669"/>
    <property type="project" value="UniProtKB-KW"/>
</dbReference>
<dbReference type="NCBIfam" id="NF001503">
    <property type="entry name" value="PRK00349.1"/>
    <property type="match status" value="1"/>
</dbReference>
<comment type="similarity">
    <text evidence="15">Belongs to the ABC transporter superfamily. UvrA family.</text>
</comment>
<dbReference type="GO" id="GO:0004518">
    <property type="term" value="F:nuclease activity"/>
    <property type="evidence" value="ECO:0007669"/>
    <property type="project" value="UniProtKB-KW"/>
</dbReference>
<proteinExistence type="inferred from homology"/>
<dbReference type="PANTHER" id="PTHR43152:SF3">
    <property type="entry name" value="UVRABC SYSTEM PROTEIN A"/>
    <property type="match status" value="1"/>
</dbReference>
<dbReference type="Gene3D" id="1.10.8.280">
    <property type="entry name" value="ABC transporter ATPase domain-like"/>
    <property type="match status" value="1"/>
</dbReference>
<dbReference type="InterPro" id="IPR003439">
    <property type="entry name" value="ABC_transporter-like_ATP-bd"/>
</dbReference>
<dbReference type="GO" id="GO:0009380">
    <property type="term" value="C:excinuclease repair complex"/>
    <property type="evidence" value="ECO:0007669"/>
    <property type="project" value="InterPro"/>
</dbReference>
<keyword evidence="2" id="KW-0963">Cytoplasm</keyword>
<keyword evidence="9" id="KW-0862">Zinc</keyword>
<dbReference type="GO" id="GO:0003677">
    <property type="term" value="F:DNA binding"/>
    <property type="evidence" value="ECO:0007669"/>
    <property type="project" value="UniProtKB-KW"/>
</dbReference>
<keyword evidence="3" id="KW-0479">Metal-binding</keyword>
<keyword evidence="10 19" id="KW-0067">ATP-binding</keyword>
<dbReference type="PROSITE" id="PS50893">
    <property type="entry name" value="ABC_TRANSPORTER_2"/>
    <property type="match status" value="1"/>
</dbReference>
<keyword evidence="5" id="KW-0547">Nucleotide-binding</keyword>
<dbReference type="InterPro" id="IPR041102">
    <property type="entry name" value="UvrA_inter"/>
</dbReference>
<dbReference type="Gene3D" id="3.40.50.300">
    <property type="entry name" value="P-loop containing nucleotide triphosphate hydrolases"/>
    <property type="match status" value="2"/>
</dbReference>
<dbReference type="CDD" id="cd03271">
    <property type="entry name" value="ABC_UvrA_II"/>
    <property type="match status" value="1"/>
</dbReference>
<dbReference type="KEGG" id="mob:NCTC10112_00568"/>
<keyword evidence="12" id="KW-0238">DNA-binding</keyword>
<dbReference type="GO" id="GO:0006289">
    <property type="term" value="P:nucleotide-excision repair"/>
    <property type="evidence" value="ECO:0007669"/>
    <property type="project" value="InterPro"/>
</dbReference>
<dbReference type="GO" id="GO:0005737">
    <property type="term" value="C:cytoplasm"/>
    <property type="evidence" value="ECO:0007669"/>
    <property type="project" value="UniProtKB-SubCell"/>
</dbReference>
<gene>
    <name evidence="19" type="primary">cbiO_4</name>
    <name evidence="19" type="ORF">NCTC10112_00568</name>
</gene>
<protein>
    <recommendedName>
        <fullName evidence="16">UvrABC system protein A</fullName>
    </recommendedName>
    <alternativeName>
        <fullName evidence="17">Excinuclease ABC subunit A</fullName>
    </alternativeName>
</protein>
<dbReference type="InterPro" id="IPR004602">
    <property type="entry name" value="UvrA"/>
</dbReference>